<evidence type="ECO:0000259" key="9">
    <source>
        <dbReference type="Pfam" id="PF02803"/>
    </source>
</evidence>
<dbReference type="Gene3D" id="3.40.47.10">
    <property type="match status" value="1"/>
</dbReference>
<dbReference type="InterPro" id="IPR020617">
    <property type="entry name" value="Thiolase_C"/>
</dbReference>
<feature type="active site" description="Proton acceptor" evidence="6">
    <location>
        <position position="341"/>
    </location>
</feature>
<dbReference type="SUPFAM" id="SSF53901">
    <property type="entry name" value="Thiolase-like"/>
    <property type="match status" value="2"/>
</dbReference>
<dbReference type="PANTHER" id="PTHR43853:SF2">
    <property type="entry name" value="3-OXOADIPYL-COA_3-OXO-5,6-DEHYDROSUBERYL-COA THIOLASE"/>
    <property type="match status" value="1"/>
</dbReference>
<dbReference type="Pfam" id="PF02803">
    <property type="entry name" value="Thiolase_C"/>
    <property type="match status" value="1"/>
</dbReference>
<evidence type="ECO:0000256" key="3">
    <source>
        <dbReference type="ARBA" id="ARBA00022679"/>
    </source>
</evidence>
<dbReference type="STRING" id="530564.Psta_1893"/>
<dbReference type="InterPro" id="IPR002155">
    <property type="entry name" value="Thiolase"/>
</dbReference>
<feature type="domain" description="Thiolase N-terminal" evidence="8">
    <location>
        <begin position="6"/>
        <end position="254"/>
    </location>
</feature>
<dbReference type="eggNOG" id="COG0183">
    <property type="taxonomic scope" value="Bacteria"/>
</dbReference>
<feature type="active site" description="Proton acceptor" evidence="6">
    <location>
        <position position="371"/>
    </location>
</feature>
<dbReference type="PROSITE" id="PS00098">
    <property type="entry name" value="THIOLASE_1"/>
    <property type="match status" value="1"/>
</dbReference>
<organism evidence="10 11">
    <name type="scientific">Pirellula staleyi (strain ATCC 27377 / DSM 6068 / ICPB 4128)</name>
    <name type="common">Pirella staleyi</name>
    <dbReference type="NCBI Taxonomy" id="530564"/>
    <lineage>
        <taxon>Bacteria</taxon>
        <taxon>Pseudomonadati</taxon>
        <taxon>Planctomycetota</taxon>
        <taxon>Planctomycetia</taxon>
        <taxon>Pirellulales</taxon>
        <taxon>Pirellulaceae</taxon>
        <taxon>Pirellula</taxon>
    </lineage>
</organism>
<dbReference type="InterPro" id="IPR020613">
    <property type="entry name" value="Thiolase_CS"/>
</dbReference>
<dbReference type="AlphaFoldDB" id="D2QZT4"/>
<dbReference type="InterPro" id="IPR020615">
    <property type="entry name" value="Thiolase_acyl_enz_int_AS"/>
</dbReference>
<dbReference type="HOGENOM" id="CLU_031026_0_0_0"/>
<dbReference type="InterPro" id="IPR020610">
    <property type="entry name" value="Thiolase_AS"/>
</dbReference>
<dbReference type="PIRSF" id="PIRSF000429">
    <property type="entry name" value="Ac-CoA_Ac_transf"/>
    <property type="match status" value="1"/>
</dbReference>
<dbReference type="GO" id="GO:0003988">
    <property type="term" value="F:acetyl-CoA C-acyltransferase activity"/>
    <property type="evidence" value="ECO:0007669"/>
    <property type="project" value="UniProtKB-EC"/>
</dbReference>
<dbReference type="KEGG" id="psl:Psta_1893"/>
<evidence type="ECO:0000256" key="2">
    <source>
        <dbReference type="ARBA" id="ARBA00010982"/>
    </source>
</evidence>
<feature type="domain" description="Thiolase C-terminal" evidence="9">
    <location>
        <begin position="262"/>
        <end position="383"/>
    </location>
</feature>
<dbReference type="GO" id="GO:0005737">
    <property type="term" value="C:cytoplasm"/>
    <property type="evidence" value="ECO:0007669"/>
    <property type="project" value="UniProtKB-ARBA"/>
</dbReference>
<dbReference type="FunFam" id="3.40.47.10:FF:000010">
    <property type="entry name" value="Acetyl-CoA acetyltransferase (Thiolase)"/>
    <property type="match status" value="1"/>
</dbReference>
<name>D2QZT4_PIRSD</name>
<accession>D2QZT4</accession>
<proteinExistence type="inferred from homology"/>
<dbReference type="NCBIfam" id="TIGR01930">
    <property type="entry name" value="AcCoA-C-Actrans"/>
    <property type="match status" value="1"/>
</dbReference>
<dbReference type="GO" id="GO:0006635">
    <property type="term" value="P:fatty acid beta-oxidation"/>
    <property type="evidence" value="ECO:0007669"/>
    <property type="project" value="TreeGrafter"/>
</dbReference>
<evidence type="ECO:0000313" key="11">
    <source>
        <dbReference type="Proteomes" id="UP000001887"/>
    </source>
</evidence>
<evidence type="ECO:0000313" key="10">
    <source>
        <dbReference type="EMBL" id="ADB16567.1"/>
    </source>
</evidence>
<dbReference type="EC" id="2.3.1.16" evidence="5"/>
<dbReference type="OrthoDB" id="9764892at2"/>
<dbReference type="PROSITE" id="PS00099">
    <property type="entry name" value="THIOLASE_3"/>
    <property type="match status" value="1"/>
</dbReference>
<dbReference type="CDD" id="cd00751">
    <property type="entry name" value="thiolase"/>
    <property type="match status" value="1"/>
</dbReference>
<dbReference type="EMBL" id="CP001848">
    <property type="protein sequence ID" value="ADB16567.1"/>
    <property type="molecule type" value="Genomic_DNA"/>
</dbReference>
<evidence type="ECO:0000256" key="4">
    <source>
        <dbReference type="ARBA" id="ARBA00023315"/>
    </source>
</evidence>
<evidence type="ECO:0000259" key="8">
    <source>
        <dbReference type="Pfam" id="PF00108"/>
    </source>
</evidence>
<evidence type="ECO:0000256" key="1">
    <source>
        <dbReference type="ARBA" id="ARBA00005189"/>
    </source>
</evidence>
<dbReference type="PANTHER" id="PTHR43853">
    <property type="entry name" value="3-KETOACYL-COA THIOLASE, PEROXISOMAL"/>
    <property type="match status" value="1"/>
</dbReference>
<dbReference type="PROSITE" id="PS00737">
    <property type="entry name" value="THIOLASE_2"/>
    <property type="match status" value="1"/>
</dbReference>
<comment type="similarity">
    <text evidence="2 7">Belongs to the thiolase-like superfamily. Thiolase family.</text>
</comment>
<dbReference type="GO" id="GO:0010124">
    <property type="term" value="P:phenylacetate catabolic process"/>
    <property type="evidence" value="ECO:0007669"/>
    <property type="project" value="TreeGrafter"/>
</dbReference>
<comment type="pathway">
    <text evidence="1">Lipid metabolism.</text>
</comment>
<reference evidence="10 11" key="1">
    <citation type="journal article" date="2009" name="Stand. Genomic Sci.">
        <title>Complete genome sequence of Pirellula staleyi type strain (ATCC 27377).</title>
        <authorList>
            <person name="Clum A."/>
            <person name="Tindall B.J."/>
            <person name="Sikorski J."/>
            <person name="Ivanova N."/>
            <person name="Mavrommatis K."/>
            <person name="Lucas S."/>
            <person name="Glavina del Rio T."/>
            <person name="Nolan M."/>
            <person name="Chen F."/>
            <person name="Tice H."/>
            <person name="Pitluck S."/>
            <person name="Cheng J.F."/>
            <person name="Chertkov O."/>
            <person name="Brettin T."/>
            <person name="Han C."/>
            <person name="Detter J.C."/>
            <person name="Kuske C."/>
            <person name="Bruce D."/>
            <person name="Goodwin L."/>
            <person name="Ovchinikova G."/>
            <person name="Pati A."/>
            <person name="Mikhailova N."/>
            <person name="Chen A."/>
            <person name="Palaniappan K."/>
            <person name="Land M."/>
            <person name="Hauser L."/>
            <person name="Chang Y.J."/>
            <person name="Jeffries C.D."/>
            <person name="Chain P."/>
            <person name="Rohde M."/>
            <person name="Goker M."/>
            <person name="Bristow J."/>
            <person name="Eisen J.A."/>
            <person name="Markowitz V."/>
            <person name="Hugenholtz P."/>
            <person name="Kyrpides N.C."/>
            <person name="Klenk H.P."/>
            <person name="Lapidus A."/>
        </authorList>
    </citation>
    <scope>NUCLEOTIDE SEQUENCE [LARGE SCALE GENOMIC DNA]</scope>
    <source>
        <strain evidence="11">ATCC 27377 / DSM 6068 / ICPB 4128</strain>
    </source>
</reference>
<evidence type="ECO:0000256" key="5">
    <source>
        <dbReference type="ARBA" id="ARBA00024073"/>
    </source>
</evidence>
<keyword evidence="3 7" id="KW-0808">Transferase</keyword>
<gene>
    <name evidence="10" type="ordered locus">Psta_1893</name>
</gene>
<evidence type="ECO:0000256" key="6">
    <source>
        <dbReference type="PIRSR" id="PIRSR000429-1"/>
    </source>
</evidence>
<sequence length="386" mass="40758">MPASAVIVDAIRTPVGKSSESHGLYRQTRSEDLVVACLRKLVERCELDPHSIDDIYLGCTQQLREQGLNIARMAALLAGFPPTVPGATINRLCGSSLEAIRIAAQQIELGEAEAILAGGVEHMQHLPMESTVDLHPELARYTSRASVRMGMTAEFLAERFSITRAEQDAFALESHHRAARAAEQGCFAREMVPISGLDTSGQPVLATRDQPTRGDTSLEHLAALPAAFCRHGSVTAGNSSPLSDGAAITLVMDEATAKARGLQPLARIVGSAVAGLEPSLMGLGPVVASRKLLAKQKLDVAEIDRWELSEAFAVQTLACIEQLGLAPQRVNLSGGGLSIGHPLGASGARMMATLVHGMVRDQVELGVAAMCIGMGQGIAILVENIT</sequence>
<feature type="active site" description="Acyl-thioester intermediate" evidence="6">
    <location>
        <position position="93"/>
    </location>
</feature>
<evidence type="ECO:0000256" key="7">
    <source>
        <dbReference type="RuleBase" id="RU003557"/>
    </source>
</evidence>
<dbReference type="InterPro" id="IPR020616">
    <property type="entry name" value="Thiolase_N"/>
</dbReference>
<dbReference type="Pfam" id="PF00108">
    <property type="entry name" value="Thiolase_N"/>
    <property type="match status" value="1"/>
</dbReference>
<dbReference type="InterPro" id="IPR050215">
    <property type="entry name" value="Thiolase-like_sf_Thiolase"/>
</dbReference>
<keyword evidence="4 7" id="KW-0012">Acyltransferase</keyword>
<dbReference type="Proteomes" id="UP000001887">
    <property type="component" value="Chromosome"/>
</dbReference>
<dbReference type="InterPro" id="IPR016039">
    <property type="entry name" value="Thiolase-like"/>
</dbReference>
<keyword evidence="11" id="KW-1185">Reference proteome</keyword>
<protein>
    <recommendedName>
        <fullName evidence="5">acetyl-CoA C-acyltransferase</fullName>
        <ecNumber evidence="5">2.3.1.16</ecNumber>
    </recommendedName>
</protein>